<dbReference type="PROSITE" id="PS51257">
    <property type="entry name" value="PROKAR_LIPOPROTEIN"/>
    <property type="match status" value="1"/>
</dbReference>
<protein>
    <submittedName>
        <fullName evidence="1">Lipoprotein</fullName>
    </submittedName>
</protein>
<name>A0A378BCU4_KLEPN</name>
<proteinExistence type="predicted"/>
<dbReference type="EMBL" id="UGMD01000002">
    <property type="protein sequence ID" value="STV36464.1"/>
    <property type="molecule type" value="Genomic_DNA"/>
</dbReference>
<dbReference type="Proteomes" id="UP000255192">
    <property type="component" value="Unassembled WGS sequence"/>
</dbReference>
<evidence type="ECO:0000313" key="2">
    <source>
        <dbReference type="Proteomes" id="UP000255192"/>
    </source>
</evidence>
<dbReference type="AlphaFoldDB" id="A0A378BCU4"/>
<keyword evidence="1" id="KW-0449">Lipoprotein</keyword>
<sequence>MMKYVLSLVVVAILAGCTSTPNLPPRDTIVAMKPTESGIVASSAKYSYRFVRDGVPQEYQRYKTFYERFHQQASGVRVNFVVVQHEVTAEYLVVMDQRKLDAGQHSELVNQYHAVQIDNDRLGVLFKATGFRTASDASDLAAAYQLAHPVVVSINDKTKTISSLGAVALAPLFPFYMMYGCAPGLVSEENSQQVIDSLAEYLIKLHF</sequence>
<organism evidence="1 2">
    <name type="scientific">Klebsiella pneumoniae</name>
    <dbReference type="NCBI Taxonomy" id="573"/>
    <lineage>
        <taxon>Bacteria</taxon>
        <taxon>Pseudomonadati</taxon>
        <taxon>Pseudomonadota</taxon>
        <taxon>Gammaproteobacteria</taxon>
        <taxon>Enterobacterales</taxon>
        <taxon>Enterobacteriaceae</taxon>
        <taxon>Klebsiella/Raoultella group</taxon>
        <taxon>Klebsiella</taxon>
        <taxon>Klebsiella pneumoniae complex</taxon>
    </lineage>
</organism>
<gene>
    <name evidence="1" type="ORF">NCTC204_06022</name>
</gene>
<evidence type="ECO:0000313" key="1">
    <source>
        <dbReference type="EMBL" id="STV36464.1"/>
    </source>
</evidence>
<accession>A0A378BCU4</accession>
<reference evidence="1 2" key="1">
    <citation type="submission" date="2018-06" db="EMBL/GenBank/DDBJ databases">
        <authorList>
            <consortium name="Pathogen Informatics"/>
            <person name="Doyle S."/>
        </authorList>
    </citation>
    <scope>NUCLEOTIDE SEQUENCE [LARGE SCALE GENOMIC DNA]</scope>
    <source>
        <strain evidence="1 2">NCTC204</strain>
    </source>
</reference>